<comment type="subcellular location">
    <subcellularLocation>
        <location evidence="1">Cell membrane</location>
        <topology evidence="1">Single-pass membrane protein</topology>
    </subcellularLocation>
</comment>
<dbReference type="RefSeq" id="WP_064854429.1">
    <property type="nucleotide sequence ID" value="NZ_LZIM01000031.1"/>
</dbReference>
<comment type="similarity">
    <text evidence="2">Belongs to the EccB family.</text>
</comment>
<evidence type="ECO:0000256" key="4">
    <source>
        <dbReference type="ARBA" id="ARBA00022692"/>
    </source>
</evidence>
<evidence type="ECO:0000256" key="7">
    <source>
        <dbReference type="ARBA" id="ARBA00022840"/>
    </source>
</evidence>
<proteinExistence type="inferred from homology"/>
<keyword evidence="7" id="KW-0067">ATP-binding</keyword>
<dbReference type="GO" id="GO:0005524">
    <property type="term" value="F:ATP binding"/>
    <property type="evidence" value="ECO:0007669"/>
    <property type="project" value="UniProtKB-KW"/>
</dbReference>
<accession>A0A1A2EUG3</accession>
<dbReference type="Pfam" id="PF05108">
    <property type="entry name" value="T7SS_ESX1_EccB"/>
    <property type="match status" value="1"/>
</dbReference>
<evidence type="ECO:0000256" key="9">
    <source>
        <dbReference type="ARBA" id="ARBA00023136"/>
    </source>
</evidence>
<dbReference type="PANTHER" id="PTHR40765">
    <property type="entry name" value="ESX-2 SECRETION SYSTEM ATPASE ECCB2"/>
    <property type="match status" value="1"/>
</dbReference>
<keyword evidence="5" id="KW-0547">Nucleotide-binding</keyword>
<keyword evidence="6" id="KW-0378">Hydrolase</keyword>
<organism evidence="11 12">
    <name type="scientific">Mycolicibacter sinensis (strain JDM601)</name>
    <name type="common">Mycobacterium sinense</name>
    <dbReference type="NCBI Taxonomy" id="875328"/>
    <lineage>
        <taxon>Bacteria</taxon>
        <taxon>Bacillati</taxon>
        <taxon>Actinomycetota</taxon>
        <taxon>Actinomycetes</taxon>
        <taxon>Mycobacteriales</taxon>
        <taxon>Mycobacteriaceae</taxon>
        <taxon>Mycolicibacter</taxon>
    </lineage>
</organism>
<name>A0A1A2EUG3_MYCSD</name>
<comment type="caution">
    <text evidence="11">The sequence shown here is derived from an EMBL/GenBank/DDBJ whole genome shotgun (WGS) entry which is preliminary data.</text>
</comment>
<keyword evidence="8 10" id="KW-1133">Transmembrane helix</keyword>
<evidence type="ECO:0000313" key="12">
    <source>
        <dbReference type="Proteomes" id="UP000093985"/>
    </source>
</evidence>
<dbReference type="OrthoDB" id="3847604at2"/>
<dbReference type="PANTHER" id="PTHR40765:SF2">
    <property type="entry name" value="ESX-2 SECRETION SYSTEM ATPASE ECCB2"/>
    <property type="match status" value="1"/>
</dbReference>
<dbReference type="InterPro" id="IPR042485">
    <property type="entry name" value="T7SS_EccB_R3"/>
</dbReference>
<evidence type="ECO:0000256" key="3">
    <source>
        <dbReference type="ARBA" id="ARBA00022475"/>
    </source>
</evidence>
<dbReference type="GO" id="GO:0005886">
    <property type="term" value="C:plasma membrane"/>
    <property type="evidence" value="ECO:0007669"/>
    <property type="project" value="UniProtKB-SubCell"/>
</dbReference>
<sequence>MPLSLSNRDQNSGHLFYNRRLRAATTKFSVRMKHDDRKQTAAIVLSIVLIFIGMGWMLLLNVLRPAGIVRTSAIVGDRDSGAIYARINGRLYPALNMTSARLAVGNAELPTWVKPAEIAKYPTGPMIGIPGAPASLIASTGAPSAWAVCDTAGSPRRAEPPVVTAIAGTLSRVGRAAPLASDAAVLTRFQGATYVIWGGKRAQIDPAARAITLSLGIDPGTTVPVEMSRALFDALPSTEPLRVPVIPLAGTPSQWVPGSQVGAVLETRTAGGGSQFYVLLPDGVQKITSFVADLIRSANSFGSVAPLVISPDKLVNIPEVGTLPVEYYPNSRLKFVDTAADPTTCVGWEKASTDRQARITVFNGRGLPVSPGMDNRIVRLVRDDRTPGSVVANQVLVLPGANNLVTSTSALLDSDTRETLFWVSPNGVRYGIAAEDETLRGLGLDPSSAQQAPWPLLRTFAAGPELSRHAALLARDTVASTGAVTPVAPNNQQAVPGGH</sequence>
<dbReference type="AlphaFoldDB" id="A0A1A2EUG3"/>
<dbReference type="GO" id="GO:0016787">
    <property type="term" value="F:hydrolase activity"/>
    <property type="evidence" value="ECO:0007669"/>
    <property type="project" value="UniProtKB-KW"/>
</dbReference>
<dbReference type="InterPro" id="IPR007795">
    <property type="entry name" value="T7SS_EccB"/>
</dbReference>
<evidence type="ECO:0000256" key="10">
    <source>
        <dbReference type="SAM" id="Phobius"/>
    </source>
</evidence>
<dbReference type="Gene3D" id="2.40.50.910">
    <property type="entry name" value="Type VII secretion system EccB, repeat 3 domain"/>
    <property type="match status" value="1"/>
</dbReference>
<dbReference type="InterPro" id="IPR044857">
    <property type="entry name" value="T7SS_EccB_R1"/>
</dbReference>
<evidence type="ECO:0000256" key="6">
    <source>
        <dbReference type="ARBA" id="ARBA00022801"/>
    </source>
</evidence>
<dbReference type="Proteomes" id="UP000093985">
    <property type="component" value="Unassembled WGS sequence"/>
</dbReference>
<dbReference type="Gene3D" id="3.30.2390.20">
    <property type="entry name" value="Type VII secretion system EccB, repeat 1 domain"/>
    <property type="match status" value="1"/>
</dbReference>
<dbReference type="GO" id="GO:0005576">
    <property type="term" value="C:extracellular region"/>
    <property type="evidence" value="ECO:0007669"/>
    <property type="project" value="TreeGrafter"/>
</dbReference>
<keyword evidence="4 10" id="KW-0812">Transmembrane</keyword>
<dbReference type="EMBL" id="LZIN01000034">
    <property type="protein sequence ID" value="OBG07770.1"/>
    <property type="molecule type" value="Genomic_DNA"/>
</dbReference>
<protein>
    <submittedName>
        <fullName evidence="11">Type VII secretion protein EccB</fullName>
    </submittedName>
</protein>
<evidence type="ECO:0000256" key="5">
    <source>
        <dbReference type="ARBA" id="ARBA00022741"/>
    </source>
</evidence>
<gene>
    <name evidence="11" type="ORF">A5771_00280</name>
</gene>
<dbReference type="NCBIfam" id="TIGR03919">
    <property type="entry name" value="T7SS_EccB"/>
    <property type="match status" value="1"/>
</dbReference>
<evidence type="ECO:0000256" key="2">
    <source>
        <dbReference type="ARBA" id="ARBA00008149"/>
    </source>
</evidence>
<keyword evidence="9 10" id="KW-0472">Membrane</keyword>
<keyword evidence="3" id="KW-1003">Cell membrane</keyword>
<evidence type="ECO:0000256" key="1">
    <source>
        <dbReference type="ARBA" id="ARBA00004162"/>
    </source>
</evidence>
<feature type="transmembrane region" description="Helical" evidence="10">
    <location>
        <begin position="41"/>
        <end position="63"/>
    </location>
</feature>
<evidence type="ECO:0000256" key="8">
    <source>
        <dbReference type="ARBA" id="ARBA00022989"/>
    </source>
</evidence>
<reference evidence="12" key="1">
    <citation type="submission" date="2016-06" db="EMBL/GenBank/DDBJ databases">
        <authorList>
            <person name="Sutton G."/>
            <person name="Brinkac L."/>
            <person name="Sanka R."/>
            <person name="Adams M."/>
            <person name="Lau E."/>
            <person name="Mehaffy C."/>
            <person name="Tameris M."/>
            <person name="Hatherill M."/>
            <person name="Hanekom W."/>
            <person name="Mahomed H."/>
            <person name="Mcshane H."/>
        </authorList>
    </citation>
    <scope>NUCLEOTIDE SEQUENCE [LARGE SCALE GENOMIC DNA]</scope>
    <source>
        <strain evidence="12">852014-51077_SCH5608930-a</strain>
    </source>
</reference>
<evidence type="ECO:0000313" key="11">
    <source>
        <dbReference type="EMBL" id="OBG07770.1"/>
    </source>
</evidence>